<dbReference type="AlphaFoldDB" id="A0A7C4BBR2"/>
<name>A0A7C4BBR2_9CREN</name>
<comment type="caution">
    <text evidence="1">The sequence shown here is derived from an EMBL/GenBank/DDBJ whole genome shotgun (WGS) entry which is preliminary data.</text>
</comment>
<evidence type="ECO:0000313" key="1">
    <source>
        <dbReference type="EMBL" id="HGI87501.1"/>
    </source>
</evidence>
<protein>
    <submittedName>
        <fullName evidence="1">Uncharacterized protein</fullName>
    </submittedName>
</protein>
<reference evidence="1" key="1">
    <citation type="journal article" date="2020" name="mSystems">
        <title>Genome- and Community-Level Interaction Insights into Carbon Utilization and Element Cycling Functions of Hydrothermarchaeota in Hydrothermal Sediment.</title>
        <authorList>
            <person name="Zhou Z."/>
            <person name="Liu Y."/>
            <person name="Xu W."/>
            <person name="Pan J."/>
            <person name="Luo Z.H."/>
            <person name="Li M."/>
        </authorList>
    </citation>
    <scope>NUCLEOTIDE SEQUENCE [LARGE SCALE GENOMIC DNA]</scope>
    <source>
        <strain evidence="1">SpSt-732</strain>
    </source>
</reference>
<gene>
    <name evidence="1" type="ORF">ENV14_03810</name>
</gene>
<proteinExistence type="predicted"/>
<accession>A0A7C4BBR2</accession>
<organism evidence="1">
    <name type="scientific">Ignisphaera aggregans</name>
    <dbReference type="NCBI Taxonomy" id="334771"/>
    <lineage>
        <taxon>Archaea</taxon>
        <taxon>Thermoproteota</taxon>
        <taxon>Thermoprotei</taxon>
        <taxon>Desulfurococcales</taxon>
        <taxon>Desulfurococcaceae</taxon>
        <taxon>Ignisphaera</taxon>
    </lineage>
</organism>
<sequence length="101" mass="11792">MQLQKILKLAKSVCEEFNVMCYNKLSDDELEKVLWFAGTWIESFYYVDPTSCAKDLDCVSRVLEMHGEVFKLALNGEYSIEVDEELFRDAVKKLVQLMRVN</sequence>
<dbReference type="EMBL" id="DTFF01000036">
    <property type="protein sequence ID" value="HGI87501.1"/>
    <property type="molecule type" value="Genomic_DNA"/>
</dbReference>